<feature type="compositionally biased region" description="Polar residues" evidence="2">
    <location>
        <begin position="65"/>
        <end position="80"/>
    </location>
</feature>
<comment type="caution">
    <text evidence="4">The sequence shown here is derived from an EMBL/GenBank/DDBJ whole genome shotgun (WGS) entry which is preliminary data.</text>
</comment>
<dbReference type="Pfam" id="PF00096">
    <property type="entry name" value="zf-C2H2"/>
    <property type="match status" value="1"/>
</dbReference>
<accession>A0A9P0LP22</accession>
<feature type="domain" description="C2H2-type" evidence="3">
    <location>
        <begin position="118"/>
        <end position="146"/>
    </location>
</feature>
<reference evidence="4" key="1">
    <citation type="submission" date="2022-03" db="EMBL/GenBank/DDBJ databases">
        <authorList>
            <person name="Sayadi A."/>
        </authorList>
    </citation>
    <scope>NUCLEOTIDE SEQUENCE</scope>
</reference>
<feature type="compositionally biased region" description="Polar residues" evidence="2">
    <location>
        <begin position="233"/>
        <end position="257"/>
    </location>
</feature>
<keyword evidence="1" id="KW-0863">Zinc-finger</keyword>
<evidence type="ECO:0000256" key="1">
    <source>
        <dbReference type="PROSITE-ProRule" id="PRU00042"/>
    </source>
</evidence>
<keyword evidence="1" id="KW-0862">Zinc</keyword>
<feature type="region of interest" description="Disordered" evidence="2">
    <location>
        <begin position="377"/>
        <end position="409"/>
    </location>
</feature>
<dbReference type="InterPro" id="IPR036236">
    <property type="entry name" value="Znf_C2H2_sf"/>
</dbReference>
<dbReference type="GO" id="GO:0008270">
    <property type="term" value="F:zinc ion binding"/>
    <property type="evidence" value="ECO:0007669"/>
    <property type="project" value="UniProtKB-KW"/>
</dbReference>
<gene>
    <name evidence="4" type="ORF">ACAOBT_LOCUS22554</name>
</gene>
<feature type="compositionally biased region" description="Basic and acidic residues" evidence="2">
    <location>
        <begin position="378"/>
        <end position="387"/>
    </location>
</feature>
<keyword evidence="5" id="KW-1185">Reference proteome</keyword>
<keyword evidence="1" id="KW-0479">Metal-binding</keyword>
<protein>
    <recommendedName>
        <fullName evidence="3">C2H2-type domain-containing protein</fullName>
    </recommendedName>
</protein>
<feature type="region of interest" description="Disordered" evidence="2">
    <location>
        <begin position="1"/>
        <end position="83"/>
    </location>
</feature>
<organism evidence="4 5">
    <name type="scientific">Acanthoscelides obtectus</name>
    <name type="common">Bean weevil</name>
    <name type="synonym">Bruchus obtectus</name>
    <dbReference type="NCBI Taxonomy" id="200917"/>
    <lineage>
        <taxon>Eukaryota</taxon>
        <taxon>Metazoa</taxon>
        <taxon>Ecdysozoa</taxon>
        <taxon>Arthropoda</taxon>
        <taxon>Hexapoda</taxon>
        <taxon>Insecta</taxon>
        <taxon>Pterygota</taxon>
        <taxon>Neoptera</taxon>
        <taxon>Endopterygota</taxon>
        <taxon>Coleoptera</taxon>
        <taxon>Polyphaga</taxon>
        <taxon>Cucujiformia</taxon>
        <taxon>Chrysomeloidea</taxon>
        <taxon>Chrysomelidae</taxon>
        <taxon>Bruchinae</taxon>
        <taxon>Bruchini</taxon>
        <taxon>Acanthoscelides</taxon>
    </lineage>
</organism>
<dbReference type="EMBL" id="CAKOFQ010007224">
    <property type="protein sequence ID" value="CAH1995353.1"/>
    <property type="molecule type" value="Genomic_DNA"/>
</dbReference>
<dbReference type="AlphaFoldDB" id="A0A9P0LP22"/>
<evidence type="ECO:0000256" key="2">
    <source>
        <dbReference type="SAM" id="MobiDB-lite"/>
    </source>
</evidence>
<dbReference type="PROSITE" id="PS00028">
    <property type="entry name" value="ZINC_FINGER_C2H2_1"/>
    <property type="match status" value="1"/>
</dbReference>
<feature type="region of interest" description="Disordered" evidence="2">
    <location>
        <begin position="212"/>
        <end position="323"/>
    </location>
</feature>
<feature type="domain" description="C2H2-type" evidence="3">
    <location>
        <begin position="90"/>
        <end position="109"/>
    </location>
</feature>
<dbReference type="Gene3D" id="3.30.160.60">
    <property type="entry name" value="Classic Zinc Finger"/>
    <property type="match status" value="1"/>
</dbReference>
<evidence type="ECO:0000313" key="5">
    <source>
        <dbReference type="Proteomes" id="UP001152888"/>
    </source>
</evidence>
<dbReference type="SMART" id="SM00355">
    <property type="entry name" value="ZnF_C2H2"/>
    <property type="match status" value="2"/>
</dbReference>
<proteinExistence type="predicted"/>
<evidence type="ECO:0000259" key="3">
    <source>
        <dbReference type="PROSITE" id="PS50157"/>
    </source>
</evidence>
<name>A0A9P0LP22_ACAOB</name>
<evidence type="ECO:0000313" key="4">
    <source>
        <dbReference type="EMBL" id="CAH1995353.1"/>
    </source>
</evidence>
<feature type="compositionally biased region" description="Polar residues" evidence="2">
    <location>
        <begin position="279"/>
        <end position="298"/>
    </location>
</feature>
<dbReference type="InterPro" id="IPR013087">
    <property type="entry name" value="Znf_C2H2_type"/>
</dbReference>
<feature type="region of interest" description="Disordered" evidence="2">
    <location>
        <begin position="457"/>
        <end position="489"/>
    </location>
</feature>
<sequence length="489" mass="53365">MADPAKKRNNPATSRGGESHSRGAKAPRLATCDNPTEGRGGKPKSPPAGGNKTASGPLVAGTSKAGPSTLSGKTGASNAANLGPAKQTKYNCEDCGMAFFTRNELTRHRSACGTVEWIKCQYCGSEFSSLTGVRLHEHRAHAAAVNDEKRERLKRPESELMQIMAKIEAATIKGQPFIDNMVSDTGITRDQVRHRRTKPVYKEYLCAAKESQTNNLSLPRPVPSAGAARASTHVETPNNEGESVHTTTTAEQSPQDITTKEDSEDDGDGKTPYAHNVTPILQNGGTKRQRNDSMSPLMQPTPRRARCNRDLTPPHAQRSTQVSVNHQLRSYLVTEREAAVADNLGHIVELCNAGLELANVQLGPYIDDWIMKQFPEQRGGKQGEKRGNKPPQGNYAQATTGPGPRAEGFKKAQDLYNKNRSSLAEKIISGTPLDENEITPLIDEVERLYRGILESPARETTDVHNEPLTEDTKTFLPFRQDEIESAKTS</sequence>
<dbReference type="Proteomes" id="UP001152888">
    <property type="component" value="Unassembled WGS sequence"/>
</dbReference>
<dbReference type="SUPFAM" id="SSF57667">
    <property type="entry name" value="beta-beta-alpha zinc fingers"/>
    <property type="match status" value="1"/>
</dbReference>
<dbReference type="PROSITE" id="PS50157">
    <property type="entry name" value="ZINC_FINGER_C2H2_2"/>
    <property type="match status" value="2"/>
</dbReference>